<evidence type="ECO:0000313" key="1">
    <source>
        <dbReference type="EMBL" id="KAJ7569033.1"/>
    </source>
</evidence>
<comment type="caution">
    <text evidence="1">The sequence shown here is derived from an EMBL/GenBank/DDBJ whole genome shotgun (WGS) entry which is preliminary data.</text>
</comment>
<gene>
    <name evidence="1" type="ORF">O6H91_01G058400</name>
</gene>
<accession>A0ACC2ERK0</accession>
<organism evidence="1 2">
    <name type="scientific">Diphasiastrum complanatum</name>
    <name type="common">Issler's clubmoss</name>
    <name type="synonym">Lycopodium complanatum</name>
    <dbReference type="NCBI Taxonomy" id="34168"/>
    <lineage>
        <taxon>Eukaryota</taxon>
        <taxon>Viridiplantae</taxon>
        <taxon>Streptophyta</taxon>
        <taxon>Embryophyta</taxon>
        <taxon>Tracheophyta</taxon>
        <taxon>Lycopodiopsida</taxon>
        <taxon>Lycopodiales</taxon>
        <taxon>Lycopodiaceae</taxon>
        <taxon>Lycopodioideae</taxon>
        <taxon>Diphasiastrum</taxon>
    </lineage>
</organism>
<protein>
    <submittedName>
        <fullName evidence="1">Uncharacterized protein</fullName>
    </submittedName>
</protein>
<proteinExistence type="predicted"/>
<dbReference type="EMBL" id="CM055092">
    <property type="protein sequence ID" value="KAJ7569033.1"/>
    <property type="molecule type" value="Genomic_DNA"/>
</dbReference>
<evidence type="ECO:0000313" key="2">
    <source>
        <dbReference type="Proteomes" id="UP001162992"/>
    </source>
</evidence>
<sequence length="220" mass="23982">MGSKEERVLSPGRRPVDYDGSEGWASRIVNRTLAAGAIGVGAGLFMGVLKEQGRLKYIGLMSANFAIAASCFCVAQELVRELRAADSEDLVNCLLGGLASGAVLGRLQGPRQVLPCAILFAGASTGLQYGAIKLREYRLQHFLKTLPLQEALDAISHMPPKTDVSDAINSEANRKWQWPEWFPIQRLDEEAAAKRAKERELRMRRTVDSLQNGAASNETG</sequence>
<name>A0ACC2ERK0_DIPCM</name>
<reference evidence="2" key="1">
    <citation type="journal article" date="2024" name="Proc. Natl. Acad. Sci. U.S.A.">
        <title>Extraordinary preservation of gene collinearity over three hundred million years revealed in homosporous lycophytes.</title>
        <authorList>
            <person name="Li C."/>
            <person name="Wickell D."/>
            <person name="Kuo L.Y."/>
            <person name="Chen X."/>
            <person name="Nie B."/>
            <person name="Liao X."/>
            <person name="Peng D."/>
            <person name="Ji J."/>
            <person name="Jenkins J."/>
            <person name="Williams M."/>
            <person name="Shu S."/>
            <person name="Plott C."/>
            <person name="Barry K."/>
            <person name="Rajasekar S."/>
            <person name="Grimwood J."/>
            <person name="Han X."/>
            <person name="Sun S."/>
            <person name="Hou Z."/>
            <person name="He W."/>
            <person name="Dai G."/>
            <person name="Sun C."/>
            <person name="Schmutz J."/>
            <person name="Leebens-Mack J.H."/>
            <person name="Li F.W."/>
            <person name="Wang L."/>
        </authorList>
    </citation>
    <scope>NUCLEOTIDE SEQUENCE [LARGE SCALE GENOMIC DNA]</scope>
    <source>
        <strain evidence="2">cv. PW_Plant_1</strain>
    </source>
</reference>
<keyword evidence="2" id="KW-1185">Reference proteome</keyword>
<dbReference type="Proteomes" id="UP001162992">
    <property type="component" value="Chromosome 1"/>
</dbReference>